<name>A0A8J4DFC7_9CHLO</name>
<dbReference type="GO" id="GO:0005777">
    <property type="term" value="C:peroxisome"/>
    <property type="evidence" value="ECO:0007669"/>
    <property type="project" value="InterPro"/>
</dbReference>
<gene>
    <name evidence="2" type="ORF">Vretimale_5376</name>
</gene>
<feature type="region of interest" description="Disordered" evidence="1">
    <location>
        <begin position="693"/>
        <end position="718"/>
    </location>
</feature>
<dbReference type="Proteomes" id="UP000722791">
    <property type="component" value="Unassembled WGS sequence"/>
</dbReference>
<dbReference type="PANTHER" id="PTHR21004">
    <property type="entry name" value="SERINE PROTEASE-RELATED"/>
    <property type="match status" value="1"/>
</dbReference>
<dbReference type="OrthoDB" id="17845at2759"/>
<sequence length="1029" mass="104074">MSMRPEPLLVLVSGETRNAEQQGQFAFTTTANGLQFISCSGIFLSVANLHDGLVLLPTVVLRQWMRPGAIWLTPQDSIEPPQLSSDCAICAVGPAAVLSGGAARCIPIATVRVPAVSRSAEQLLQSLNRDTSYSDWAFEWRIGGPHCTAVENGSFVLCWTQPLSGSSLDTAVAAGLTSVPDPPHIPIHATVANGAANPASATGNGAAASWPRPHSPLDKAGEFLASPQCVALLTSLYSSLSAARDCGVSGPVSGNVGGGCSGGGGDSGNIVGVAAVSVREQAHAPGYELGAPAVGNVRALCNSAGMPPGRLVSIVGSPFGCLAPFHFSNAVINGAVACAFNEPHDHTACAAIAAASAAKTDSDVRCSCGPALYVLDAHVFPGMEGALVTSLQQPVAVAVGLEGSSCQGKTPPRSCPGHFGGSSSPGLPLQPLALLCIPVSRRADGVQVPLAAGWSHVAAALKGVLAQLLLRSQGTSADGAGAVAYPISGTSATRGKTQLQLQPVAASQLNDAGTATMGCVSGCCRARAIYNGTLHPGLGLGNVGIAGRHVPGPHSSGAAAAAATAVGPLAAAALQPRSLLGIPSADPMASARPLSRAMTAGSAKPGTNMHVAGGPPAAALPANPVDTTVATAMTAECISAALSPAALAAGDAAGGLPSWVLQAVVLLRCNGSWATGVIVEGSTGRLVTTAHLFQRRSDSASTPSPKQPPRRHGGSGDDTWSRLQCWVRVPSIIGGGGVNAACVTCGGTRLGRTPVYQWVRARVLYMWSNHLDLAVLQLEPSYGSRWAPVTALAEVRHTARAQDDAAREPPVFRPTPVPIVTTLVTTDNGGGEKDSYGPGTPVWAVGHSLVGPSAEWPALVSYGCVARVLRVRSGRPSMVIVTTTTHAGGSGGALLDSRGRLVGLVTSNARHAGGTTLPNMAFCIAAEELEPVIRWAAATPGSLTGLSQPGRGLSELAKLDVYDEDAARMWRLQMPSLEPPPPTSVAAAAVAAGTESMQMTGAGANVAGAAGDEGEVAAALPPRGERSRL</sequence>
<dbReference type="InterPro" id="IPR043504">
    <property type="entry name" value="Peptidase_S1_PA_chymotrypsin"/>
</dbReference>
<dbReference type="SUPFAM" id="SSF50494">
    <property type="entry name" value="Trypsin-like serine proteases"/>
    <property type="match status" value="1"/>
</dbReference>
<comment type="caution">
    <text evidence="2">The sequence shown here is derived from an EMBL/GenBank/DDBJ whole genome shotgun (WGS) entry which is preliminary data.</text>
</comment>
<dbReference type="Pfam" id="PF13365">
    <property type="entry name" value="Trypsin_2"/>
    <property type="match status" value="1"/>
</dbReference>
<dbReference type="PANTHER" id="PTHR21004:SF0">
    <property type="entry name" value="PEROXISOMAL LEADER PEPTIDE-PROCESSING PROTEASE"/>
    <property type="match status" value="1"/>
</dbReference>
<evidence type="ECO:0000313" key="2">
    <source>
        <dbReference type="EMBL" id="GIM00228.1"/>
    </source>
</evidence>
<accession>A0A8J4DFC7</accession>
<dbReference type="Gene3D" id="2.40.10.10">
    <property type="entry name" value="Trypsin-like serine proteases"/>
    <property type="match status" value="1"/>
</dbReference>
<dbReference type="InterPro" id="IPR009003">
    <property type="entry name" value="Peptidase_S1_PA"/>
</dbReference>
<organism evidence="2 3">
    <name type="scientific">Volvox reticuliferus</name>
    <dbReference type="NCBI Taxonomy" id="1737510"/>
    <lineage>
        <taxon>Eukaryota</taxon>
        <taxon>Viridiplantae</taxon>
        <taxon>Chlorophyta</taxon>
        <taxon>core chlorophytes</taxon>
        <taxon>Chlorophyceae</taxon>
        <taxon>CS clade</taxon>
        <taxon>Chlamydomonadales</taxon>
        <taxon>Volvocaceae</taxon>
        <taxon>Volvox</taxon>
    </lineage>
</organism>
<dbReference type="AlphaFoldDB" id="A0A8J4DFC7"/>
<proteinExistence type="predicted"/>
<evidence type="ECO:0000256" key="1">
    <source>
        <dbReference type="SAM" id="MobiDB-lite"/>
    </source>
</evidence>
<dbReference type="EMBL" id="BNCQ01000007">
    <property type="protein sequence ID" value="GIM00228.1"/>
    <property type="molecule type" value="Genomic_DNA"/>
</dbReference>
<protein>
    <submittedName>
        <fullName evidence="2">Uncharacterized protein</fullName>
    </submittedName>
</protein>
<dbReference type="GO" id="GO:0004252">
    <property type="term" value="F:serine-type endopeptidase activity"/>
    <property type="evidence" value="ECO:0007669"/>
    <property type="project" value="InterPro"/>
</dbReference>
<dbReference type="GO" id="GO:0016485">
    <property type="term" value="P:protein processing"/>
    <property type="evidence" value="ECO:0007669"/>
    <property type="project" value="InterPro"/>
</dbReference>
<dbReference type="InterPro" id="IPR039245">
    <property type="entry name" value="TYSND1/DEG15"/>
</dbReference>
<reference evidence="2" key="1">
    <citation type="journal article" date="2021" name="Proc. Natl. Acad. Sci. U.S.A.">
        <title>Three genomes in the algal genus Volvox reveal the fate of a haploid sex-determining region after a transition to homothallism.</title>
        <authorList>
            <person name="Yamamoto K."/>
            <person name="Hamaji T."/>
            <person name="Kawai-Toyooka H."/>
            <person name="Matsuzaki R."/>
            <person name="Takahashi F."/>
            <person name="Nishimura Y."/>
            <person name="Kawachi M."/>
            <person name="Noguchi H."/>
            <person name="Minakuchi Y."/>
            <person name="Umen J.G."/>
            <person name="Toyoda A."/>
            <person name="Nozaki H."/>
        </authorList>
    </citation>
    <scope>NUCLEOTIDE SEQUENCE</scope>
    <source>
        <strain evidence="2">NIES-3785</strain>
    </source>
</reference>
<evidence type="ECO:0000313" key="3">
    <source>
        <dbReference type="Proteomes" id="UP000722791"/>
    </source>
</evidence>